<evidence type="ECO:0000313" key="2">
    <source>
        <dbReference type="EMBL" id="MCE5172680.1"/>
    </source>
</evidence>
<keyword evidence="2" id="KW-0378">Hydrolase</keyword>
<proteinExistence type="predicted"/>
<dbReference type="GO" id="GO:0016787">
    <property type="term" value="F:hydrolase activity"/>
    <property type="evidence" value="ECO:0007669"/>
    <property type="project" value="UniProtKB-KW"/>
</dbReference>
<dbReference type="SUPFAM" id="SSF56601">
    <property type="entry name" value="beta-lactamase/transpeptidase-like"/>
    <property type="match status" value="1"/>
</dbReference>
<organism evidence="2 3">
    <name type="scientific">Paenibacillus profundus</name>
    <dbReference type="NCBI Taxonomy" id="1173085"/>
    <lineage>
        <taxon>Bacteria</taxon>
        <taxon>Bacillati</taxon>
        <taxon>Bacillota</taxon>
        <taxon>Bacilli</taxon>
        <taxon>Bacillales</taxon>
        <taxon>Paenibacillaceae</taxon>
        <taxon>Paenibacillus</taxon>
    </lineage>
</organism>
<dbReference type="PANTHER" id="PTHR43283">
    <property type="entry name" value="BETA-LACTAMASE-RELATED"/>
    <property type="match status" value="1"/>
</dbReference>
<sequence>MERAIKKLKIKSWSVFVDGCISFEFYKNRKIQRNPQKNNSCTKSVLSTLIGISIDKGFINDTTETINDYFPNLLERQDDTRKHQITIEHLLTMSVGFDWPEFGEWNYFAPMVYSPDIVRFVIDRELKDEPGNRMNYNSDVHMY</sequence>
<dbReference type="Proteomes" id="UP001199916">
    <property type="component" value="Unassembled WGS sequence"/>
</dbReference>
<dbReference type="Pfam" id="PF00144">
    <property type="entry name" value="Beta-lactamase"/>
    <property type="match status" value="1"/>
</dbReference>
<name>A0ABS8YQR4_9BACL</name>
<feature type="domain" description="Beta-lactamase-related" evidence="1">
    <location>
        <begin position="40"/>
        <end position="137"/>
    </location>
</feature>
<dbReference type="InterPro" id="IPR050789">
    <property type="entry name" value="Diverse_Enzym_Activities"/>
</dbReference>
<keyword evidence="3" id="KW-1185">Reference proteome</keyword>
<reference evidence="2 3" key="1">
    <citation type="submission" date="2021-11" db="EMBL/GenBank/DDBJ databases">
        <title>Draft genome sequence of Paenibacillus profundus YoMME, a new Gram-positive bacteria with exoelectrogenic properties.</title>
        <authorList>
            <person name="Hubenova Y."/>
            <person name="Hubenova E."/>
            <person name="Manasiev Y."/>
            <person name="Peykov S."/>
            <person name="Mitov M."/>
        </authorList>
    </citation>
    <scope>NUCLEOTIDE SEQUENCE [LARGE SCALE GENOMIC DNA]</scope>
    <source>
        <strain evidence="2 3">YoMME</strain>
    </source>
</reference>
<evidence type="ECO:0000313" key="3">
    <source>
        <dbReference type="Proteomes" id="UP001199916"/>
    </source>
</evidence>
<dbReference type="InterPro" id="IPR012338">
    <property type="entry name" value="Beta-lactam/transpept-like"/>
</dbReference>
<gene>
    <name evidence="2" type="ORF">LQV63_25765</name>
</gene>
<evidence type="ECO:0000259" key="1">
    <source>
        <dbReference type="Pfam" id="PF00144"/>
    </source>
</evidence>
<accession>A0ABS8YQR4</accession>
<dbReference type="Gene3D" id="3.40.710.10">
    <property type="entry name" value="DD-peptidase/beta-lactamase superfamily"/>
    <property type="match status" value="1"/>
</dbReference>
<dbReference type="RefSeq" id="WP_407672969.1">
    <property type="nucleotide sequence ID" value="NZ_JAJNBZ010000032.1"/>
</dbReference>
<dbReference type="PANTHER" id="PTHR43283:SF7">
    <property type="entry name" value="BETA-LACTAMASE-RELATED DOMAIN-CONTAINING PROTEIN"/>
    <property type="match status" value="1"/>
</dbReference>
<protein>
    <submittedName>
        <fullName evidence="2">Serine hydrolase</fullName>
    </submittedName>
</protein>
<dbReference type="InterPro" id="IPR001466">
    <property type="entry name" value="Beta-lactam-related"/>
</dbReference>
<dbReference type="EMBL" id="JAJNBZ010000032">
    <property type="protein sequence ID" value="MCE5172680.1"/>
    <property type="molecule type" value="Genomic_DNA"/>
</dbReference>
<comment type="caution">
    <text evidence="2">The sequence shown here is derived from an EMBL/GenBank/DDBJ whole genome shotgun (WGS) entry which is preliminary data.</text>
</comment>